<dbReference type="InterPro" id="IPR001216">
    <property type="entry name" value="P-phosphate_BS"/>
</dbReference>
<feature type="domain" description="Tryptophan synthase beta chain-like PALP" evidence="13">
    <location>
        <begin position="4"/>
        <end position="282"/>
    </location>
</feature>
<dbReference type="EC" id="2.5.1.47" evidence="4"/>
<comment type="catalytic activity">
    <reaction evidence="10">
        <text>O-acetyl-L-serine + hydrogen sulfide = L-cysteine + acetate</text>
        <dbReference type="Rhea" id="RHEA:14829"/>
        <dbReference type="ChEBI" id="CHEBI:29919"/>
        <dbReference type="ChEBI" id="CHEBI:30089"/>
        <dbReference type="ChEBI" id="CHEBI:35235"/>
        <dbReference type="ChEBI" id="CHEBI:58340"/>
        <dbReference type="EC" id="2.5.1.47"/>
    </reaction>
</comment>
<evidence type="ECO:0000256" key="9">
    <source>
        <dbReference type="ARBA" id="ARBA00030296"/>
    </source>
</evidence>
<evidence type="ECO:0000259" key="13">
    <source>
        <dbReference type="Pfam" id="PF00291"/>
    </source>
</evidence>
<comment type="pathway">
    <text evidence="2">Amino-acid biosynthesis; L-cysteine biosynthesis.</text>
</comment>
<dbReference type="Gene3D" id="3.40.50.1100">
    <property type="match status" value="2"/>
</dbReference>
<dbReference type="EMBL" id="DSMV01000090">
    <property type="protein sequence ID" value="HDW51391.1"/>
    <property type="molecule type" value="Genomic_DNA"/>
</dbReference>
<dbReference type="PANTHER" id="PTHR10314">
    <property type="entry name" value="CYSTATHIONINE BETA-SYNTHASE"/>
    <property type="match status" value="1"/>
</dbReference>
<dbReference type="GO" id="GO:0006535">
    <property type="term" value="P:cysteine biosynthetic process from serine"/>
    <property type="evidence" value="ECO:0007669"/>
    <property type="project" value="InterPro"/>
</dbReference>
<dbReference type="Pfam" id="PF00291">
    <property type="entry name" value="PALP"/>
    <property type="match status" value="1"/>
</dbReference>
<dbReference type="InterPro" id="IPR005856">
    <property type="entry name" value="Cys_synth"/>
</dbReference>
<evidence type="ECO:0000256" key="1">
    <source>
        <dbReference type="ARBA" id="ARBA00001933"/>
    </source>
</evidence>
<evidence type="ECO:0000256" key="11">
    <source>
        <dbReference type="PIRSR" id="PIRSR605856-50"/>
    </source>
</evidence>
<evidence type="ECO:0000313" key="14">
    <source>
        <dbReference type="EMBL" id="HDW51391.1"/>
    </source>
</evidence>
<dbReference type="InterPro" id="IPR001926">
    <property type="entry name" value="TrpB-like_PALP"/>
</dbReference>
<feature type="modified residue" description="N6-(pyridoxal phosphate)lysine" evidence="12">
    <location>
        <position position="40"/>
    </location>
</feature>
<evidence type="ECO:0000256" key="3">
    <source>
        <dbReference type="ARBA" id="ARBA00007103"/>
    </source>
</evidence>
<evidence type="ECO:0000256" key="7">
    <source>
        <dbReference type="ARBA" id="ARBA00022898"/>
    </source>
</evidence>
<comment type="similarity">
    <text evidence="3">Belongs to the cysteine synthase/cystathionine beta-synthase family.</text>
</comment>
<dbReference type="SUPFAM" id="SSF53686">
    <property type="entry name" value="Tryptophan synthase beta subunit-like PLP-dependent enzymes"/>
    <property type="match status" value="1"/>
</dbReference>
<feature type="binding site" evidence="11">
    <location>
        <position position="256"/>
    </location>
    <ligand>
        <name>pyridoxal 5'-phosphate</name>
        <dbReference type="ChEBI" id="CHEBI:597326"/>
    </ligand>
</feature>
<dbReference type="FunFam" id="3.40.50.1100:FF:000006">
    <property type="entry name" value="Cysteine synthase"/>
    <property type="match status" value="1"/>
</dbReference>
<evidence type="ECO:0000256" key="2">
    <source>
        <dbReference type="ARBA" id="ARBA00004895"/>
    </source>
</evidence>
<evidence type="ECO:0000256" key="10">
    <source>
        <dbReference type="ARBA" id="ARBA00047931"/>
    </source>
</evidence>
<keyword evidence="6" id="KW-0808">Transferase</keyword>
<comment type="caution">
    <text evidence="14">The sequence shown here is derived from an EMBL/GenBank/DDBJ whole genome shotgun (WGS) entry which is preliminary data.</text>
</comment>
<dbReference type="InterPro" id="IPR036052">
    <property type="entry name" value="TrpB-like_PALP_sf"/>
</dbReference>
<keyword evidence="7 11" id="KW-0663">Pyridoxal phosphate</keyword>
<evidence type="ECO:0000256" key="4">
    <source>
        <dbReference type="ARBA" id="ARBA00012681"/>
    </source>
</evidence>
<feature type="binding site" evidence="11">
    <location>
        <position position="70"/>
    </location>
    <ligand>
        <name>pyridoxal 5'-phosphate</name>
        <dbReference type="ChEBI" id="CHEBI:597326"/>
    </ligand>
</feature>
<dbReference type="GO" id="GO:0004124">
    <property type="term" value="F:cysteine synthase activity"/>
    <property type="evidence" value="ECO:0007669"/>
    <property type="project" value="UniProtKB-EC"/>
</dbReference>
<sequence>MSILKAIGNTPLLQLVNLCPNSRVQIFGKFEGANPGGSVKDRPAYYMIKKAEESGALTRDKIILEPTSGNTGIALAMIGAAKGYKVTLFMPECVSSERQRTLQAFGAEVILTPAKEGTDGAIKRAITLLEKEPERYYMPNQFANPYNVLAHYETTGPEIYAQTNGKVDVFVAGMGTTGTLMGAGKYLKEKKPSVQIVGVEPTVGHAIQGLKNMTESMPPDIYDPRRLDKKIVIEDEEAFETTRLLAVREGIFVGMSSGAVVAAALKIAKEMEDGIIVAILADRGDRYLSTTLFRSICAKCPP</sequence>
<feature type="binding site" evidence="11">
    <location>
        <begin position="175"/>
        <end position="179"/>
    </location>
    <ligand>
        <name>pyridoxal 5'-phosphate</name>
        <dbReference type="ChEBI" id="CHEBI:597326"/>
    </ligand>
</feature>
<proteinExistence type="inferred from homology"/>
<keyword evidence="8" id="KW-0198">Cysteine biosynthesis</keyword>
<comment type="cofactor">
    <cofactor evidence="1 11">
        <name>pyridoxal 5'-phosphate</name>
        <dbReference type="ChEBI" id="CHEBI:597326"/>
    </cofactor>
</comment>
<dbReference type="CDD" id="cd01561">
    <property type="entry name" value="CBS_like"/>
    <property type="match status" value="1"/>
</dbReference>
<evidence type="ECO:0000256" key="8">
    <source>
        <dbReference type="ARBA" id="ARBA00023192"/>
    </source>
</evidence>
<evidence type="ECO:0000256" key="12">
    <source>
        <dbReference type="PIRSR" id="PIRSR605856-51"/>
    </source>
</evidence>
<accession>A0A7C1IXK3</accession>
<dbReference type="InterPro" id="IPR050214">
    <property type="entry name" value="Cys_Synth/Cystath_Beta-Synth"/>
</dbReference>
<organism evidence="14">
    <name type="scientific">Ammonifex degensii</name>
    <dbReference type="NCBI Taxonomy" id="42838"/>
    <lineage>
        <taxon>Bacteria</taxon>
        <taxon>Bacillati</taxon>
        <taxon>Bacillota</taxon>
        <taxon>Clostridia</taxon>
        <taxon>Thermoanaerobacterales</taxon>
        <taxon>Thermoanaerobacteraceae</taxon>
        <taxon>Ammonifex</taxon>
    </lineage>
</organism>
<dbReference type="PROSITE" id="PS00901">
    <property type="entry name" value="CYS_SYNTHASE"/>
    <property type="match status" value="1"/>
</dbReference>
<evidence type="ECO:0000256" key="6">
    <source>
        <dbReference type="ARBA" id="ARBA00022679"/>
    </source>
</evidence>
<evidence type="ECO:0000256" key="5">
    <source>
        <dbReference type="ARBA" id="ARBA00022605"/>
    </source>
</evidence>
<protein>
    <recommendedName>
        <fullName evidence="4">cysteine synthase</fullName>
        <ecNumber evidence="4">2.5.1.47</ecNumber>
    </recommendedName>
    <alternativeName>
        <fullName evidence="9">O-acetylserine (thiol)-lyase</fullName>
    </alternativeName>
</protein>
<dbReference type="AlphaFoldDB" id="A0A7C1IXK3"/>
<name>A0A7C1IXK3_9THEO</name>
<reference evidence="14" key="1">
    <citation type="journal article" date="2020" name="mSystems">
        <title>Genome- and Community-Level Interaction Insights into Carbon Utilization and Element Cycling Functions of Hydrothermarchaeota in Hydrothermal Sediment.</title>
        <authorList>
            <person name="Zhou Z."/>
            <person name="Liu Y."/>
            <person name="Xu W."/>
            <person name="Pan J."/>
            <person name="Luo Z.H."/>
            <person name="Li M."/>
        </authorList>
    </citation>
    <scope>NUCLEOTIDE SEQUENCE [LARGE SCALE GENOMIC DNA]</scope>
    <source>
        <strain evidence="14">SpSt-301</strain>
    </source>
</reference>
<gene>
    <name evidence="14" type="ORF">ENQ35_01395</name>
</gene>
<dbReference type="NCBIfam" id="TIGR01136">
    <property type="entry name" value="cysKM"/>
    <property type="match status" value="1"/>
</dbReference>
<keyword evidence="5" id="KW-0028">Amino-acid biosynthesis</keyword>